<gene>
    <name evidence="2" type="primary">SELW</name>
    <name evidence="2" type="ORF">MICPUN_112681</name>
</gene>
<dbReference type="Proteomes" id="UP000002009">
    <property type="component" value="Chromosome 14"/>
</dbReference>
<sequence length="69" mass="7470">YGPRYRQVENAVKAKYPGIESEGVPTQNTSGAFEVVVDGELIHSKLNGDGYVDSMEKLEKILAAIGAKM</sequence>
<dbReference type="GeneID" id="8249041"/>
<dbReference type="EMBL" id="CP001332">
    <property type="protein sequence ID" value="ACO67171.1"/>
    <property type="molecule type" value="Genomic_DNA"/>
</dbReference>
<dbReference type="InterPro" id="IPR036249">
    <property type="entry name" value="Thioredoxin-like_sf"/>
</dbReference>
<dbReference type="RefSeq" id="XP_002505913.1">
    <property type="nucleotide sequence ID" value="XM_002505867.1"/>
</dbReference>
<dbReference type="SUPFAM" id="SSF52833">
    <property type="entry name" value="Thioredoxin-like"/>
    <property type="match status" value="1"/>
</dbReference>
<name>C1EGR1_MICCC</name>
<dbReference type="NCBIfam" id="TIGR02174">
    <property type="entry name" value="CXXU_selWTH"/>
    <property type="match status" value="1"/>
</dbReference>
<dbReference type="OMA" id="WGYKSKY"/>
<accession>C1EGR1</accession>
<organism evidence="2 3">
    <name type="scientific">Micromonas commoda (strain RCC299 / NOUM17 / CCMP2709)</name>
    <name type="common">Picoplanktonic green alga</name>
    <dbReference type="NCBI Taxonomy" id="296587"/>
    <lineage>
        <taxon>Eukaryota</taxon>
        <taxon>Viridiplantae</taxon>
        <taxon>Chlorophyta</taxon>
        <taxon>Mamiellophyceae</taxon>
        <taxon>Mamiellales</taxon>
        <taxon>Mamiellaceae</taxon>
        <taxon>Micromonas</taxon>
    </lineage>
</organism>
<keyword evidence="3" id="KW-1185">Reference proteome</keyword>
<evidence type="ECO:0000313" key="2">
    <source>
        <dbReference type="EMBL" id="ACO67171.1"/>
    </source>
</evidence>
<dbReference type="AlphaFoldDB" id="C1EGR1"/>
<evidence type="ECO:0000256" key="1">
    <source>
        <dbReference type="ARBA" id="ARBA00023284"/>
    </source>
</evidence>
<dbReference type="KEGG" id="mis:MICPUN_112681"/>
<reference evidence="2 3" key="1">
    <citation type="journal article" date="2009" name="Science">
        <title>Green evolution and dynamic adaptations revealed by genomes of the marine picoeukaryotes Micromonas.</title>
        <authorList>
            <person name="Worden A.Z."/>
            <person name="Lee J.H."/>
            <person name="Mock T."/>
            <person name="Rouze P."/>
            <person name="Simmons M.P."/>
            <person name="Aerts A.L."/>
            <person name="Allen A.E."/>
            <person name="Cuvelier M.L."/>
            <person name="Derelle E."/>
            <person name="Everett M.V."/>
            <person name="Foulon E."/>
            <person name="Grimwood J."/>
            <person name="Gundlach H."/>
            <person name="Henrissat B."/>
            <person name="Napoli C."/>
            <person name="McDonald S.M."/>
            <person name="Parker M.S."/>
            <person name="Rombauts S."/>
            <person name="Salamov A."/>
            <person name="Von Dassow P."/>
            <person name="Badger J.H."/>
            <person name="Coutinho P.M."/>
            <person name="Demir E."/>
            <person name="Dubchak I."/>
            <person name="Gentemann C."/>
            <person name="Eikrem W."/>
            <person name="Gready J.E."/>
            <person name="John U."/>
            <person name="Lanier W."/>
            <person name="Lindquist E.A."/>
            <person name="Lucas S."/>
            <person name="Mayer K.F."/>
            <person name="Moreau H."/>
            <person name="Not F."/>
            <person name="Otillar R."/>
            <person name="Panaud O."/>
            <person name="Pangilinan J."/>
            <person name="Paulsen I."/>
            <person name="Piegu B."/>
            <person name="Poliakov A."/>
            <person name="Robbens S."/>
            <person name="Schmutz J."/>
            <person name="Toulza E."/>
            <person name="Wyss T."/>
            <person name="Zelensky A."/>
            <person name="Zhou K."/>
            <person name="Armbrust E.V."/>
            <person name="Bhattacharya D."/>
            <person name="Goodenough U.W."/>
            <person name="Van de Peer Y."/>
            <person name="Grigoriev I.V."/>
        </authorList>
    </citation>
    <scope>NUCLEOTIDE SEQUENCE [LARGE SCALE GENOMIC DNA]</scope>
    <source>
        <strain evidence="3">RCC299 / NOUM17</strain>
    </source>
</reference>
<evidence type="ECO:0000313" key="3">
    <source>
        <dbReference type="Proteomes" id="UP000002009"/>
    </source>
</evidence>
<dbReference type="InterPro" id="IPR011893">
    <property type="entry name" value="Selenoprotein_Rdx-typ"/>
</dbReference>
<dbReference type="Gene3D" id="3.40.30.10">
    <property type="entry name" value="Glutaredoxin"/>
    <property type="match status" value="1"/>
</dbReference>
<dbReference type="OrthoDB" id="444492at2759"/>
<keyword evidence="1" id="KW-0676">Redox-active center</keyword>
<protein>
    <submittedName>
        <fullName evidence="2">Selenoprotein W</fullName>
    </submittedName>
</protein>
<dbReference type="InParanoid" id="C1EGR1"/>
<proteinExistence type="predicted"/>
<dbReference type="Pfam" id="PF10262">
    <property type="entry name" value="Rdx"/>
    <property type="match status" value="1"/>
</dbReference>
<feature type="non-terminal residue" evidence="2">
    <location>
        <position position="1"/>
    </location>
</feature>